<comment type="caution">
    <text evidence="2">The sequence shown here is derived from an EMBL/GenBank/DDBJ whole genome shotgun (WGS) entry which is preliminary data.</text>
</comment>
<evidence type="ECO:0000313" key="2">
    <source>
        <dbReference type="EMBL" id="CAD6991622.1"/>
    </source>
</evidence>
<dbReference type="EMBL" id="CAJHJT010000001">
    <property type="protein sequence ID" value="CAD6991622.1"/>
    <property type="molecule type" value="Genomic_DNA"/>
</dbReference>
<keyword evidence="1" id="KW-0472">Membrane</keyword>
<protein>
    <submittedName>
        <fullName evidence="2">(Mediterranean fruit fly) hypothetical protein</fullName>
    </submittedName>
</protein>
<feature type="transmembrane region" description="Helical" evidence="1">
    <location>
        <begin position="7"/>
        <end position="31"/>
    </location>
</feature>
<proteinExistence type="predicted"/>
<accession>A0A811TXV8</accession>
<sequence length="101" mass="11748">MLTRMYVCVYVCVYVCACTCMLVLSENLYYITHFECTYVCMYLNTLVGVTKFEHAHENATAERQRIEIEKALVKILKQKHKKLNECGKQNKKETKAAGKDE</sequence>
<organism evidence="2 3">
    <name type="scientific">Ceratitis capitata</name>
    <name type="common">Mediterranean fruit fly</name>
    <name type="synonym">Tephritis capitata</name>
    <dbReference type="NCBI Taxonomy" id="7213"/>
    <lineage>
        <taxon>Eukaryota</taxon>
        <taxon>Metazoa</taxon>
        <taxon>Ecdysozoa</taxon>
        <taxon>Arthropoda</taxon>
        <taxon>Hexapoda</taxon>
        <taxon>Insecta</taxon>
        <taxon>Pterygota</taxon>
        <taxon>Neoptera</taxon>
        <taxon>Endopterygota</taxon>
        <taxon>Diptera</taxon>
        <taxon>Brachycera</taxon>
        <taxon>Muscomorpha</taxon>
        <taxon>Tephritoidea</taxon>
        <taxon>Tephritidae</taxon>
        <taxon>Ceratitis</taxon>
        <taxon>Ceratitis</taxon>
    </lineage>
</organism>
<keyword evidence="1" id="KW-0812">Transmembrane</keyword>
<dbReference type="Proteomes" id="UP000606786">
    <property type="component" value="Unassembled WGS sequence"/>
</dbReference>
<name>A0A811TXV8_CERCA</name>
<reference evidence="2" key="1">
    <citation type="submission" date="2020-11" db="EMBL/GenBank/DDBJ databases">
        <authorList>
            <person name="Whitehead M."/>
        </authorList>
    </citation>
    <scope>NUCLEOTIDE SEQUENCE</scope>
    <source>
        <strain evidence="2">EGII</strain>
    </source>
</reference>
<keyword evidence="1" id="KW-1133">Transmembrane helix</keyword>
<evidence type="ECO:0000313" key="3">
    <source>
        <dbReference type="Proteomes" id="UP000606786"/>
    </source>
</evidence>
<keyword evidence="3" id="KW-1185">Reference proteome</keyword>
<evidence type="ECO:0000256" key="1">
    <source>
        <dbReference type="SAM" id="Phobius"/>
    </source>
</evidence>
<gene>
    <name evidence="2" type="ORF">CCAP1982_LOCUS537</name>
</gene>
<dbReference type="AlphaFoldDB" id="A0A811TXV8"/>